<name>A0ACB9ADD2_CICIN</name>
<protein>
    <submittedName>
        <fullName evidence="1">Uncharacterized protein</fullName>
    </submittedName>
</protein>
<reference evidence="1 2" key="2">
    <citation type="journal article" date="2022" name="Mol. Ecol. Resour.">
        <title>The genomes of chicory, endive, great burdock and yacon provide insights into Asteraceae paleo-polyploidization history and plant inulin production.</title>
        <authorList>
            <person name="Fan W."/>
            <person name="Wang S."/>
            <person name="Wang H."/>
            <person name="Wang A."/>
            <person name="Jiang F."/>
            <person name="Liu H."/>
            <person name="Zhao H."/>
            <person name="Xu D."/>
            <person name="Zhang Y."/>
        </authorList>
    </citation>
    <scope>NUCLEOTIDE SEQUENCE [LARGE SCALE GENOMIC DNA]</scope>
    <source>
        <strain evidence="2">cv. Punajuju</strain>
        <tissue evidence="1">Leaves</tissue>
    </source>
</reference>
<evidence type="ECO:0000313" key="2">
    <source>
        <dbReference type="Proteomes" id="UP001055811"/>
    </source>
</evidence>
<sequence length="77" mass="8579">MKIQESDISLCTSGLDDSGKSTILYKLKLGEFIVTTPTIGFNVEAIEYKNVRFNVWDLGGHDKAHTEHLCHNGARTL</sequence>
<comment type="caution">
    <text evidence="1">The sequence shown here is derived from an EMBL/GenBank/DDBJ whole genome shotgun (WGS) entry which is preliminary data.</text>
</comment>
<keyword evidence="2" id="KW-1185">Reference proteome</keyword>
<dbReference type="EMBL" id="CM042015">
    <property type="protein sequence ID" value="KAI3708006.1"/>
    <property type="molecule type" value="Genomic_DNA"/>
</dbReference>
<accession>A0ACB9ADD2</accession>
<gene>
    <name evidence="1" type="ORF">L2E82_36997</name>
</gene>
<dbReference type="Proteomes" id="UP001055811">
    <property type="component" value="Linkage Group LG07"/>
</dbReference>
<evidence type="ECO:0000313" key="1">
    <source>
        <dbReference type="EMBL" id="KAI3708006.1"/>
    </source>
</evidence>
<reference evidence="2" key="1">
    <citation type="journal article" date="2022" name="Mol. Ecol. Resour.">
        <title>The genomes of chicory, endive, great burdock and yacon provide insights into Asteraceae palaeo-polyploidization history and plant inulin production.</title>
        <authorList>
            <person name="Fan W."/>
            <person name="Wang S."/>
            <person name="Wang H."/>
            <person name="Wang A."/>
            <person name="Jiang F."/>
            <person name="Liu H."/>
            <person name="Zhao H."/>
            <person name="Xu D."/>
            <person name="Zhang Y."/>
        </authorList>
    </citation>
    <scope>NUCLEOTIDE SEQUENCE [LARGE SCALE GENOMIC DNA]</scope>
    <source>
        <strain evidence="2">cv. Punajuju</strain>
    </source>
</reference>
<organism evidence="1 2">
    <name type="scientific">Cichorium intybus</name>
    <name type="common">Chicory</name>
    <dbReference type="NCBI Taxonomy" id="13427"/>
    <lineage>
        <taxon>Eukaryota</taxon>
        <taxon>Viridiplantae</taxon>
        <taxon>Streptophyta</taxon>
        <taxon>Embryophyta</taxon>
        <taxon>Tracheophyta</taxon>
        <taxon>Spermatophyta</taxon>
        <taxon>Magnoliopsida</taxon>
        <taxon>eudicotyledons</taxon>
        <taxon>Gunneridae</taxon>
        <taxon>Pentapetalae</taxon>
        <taxon>asterids</taxon>
        <taxon>campanulids</taxon>
        <taxon>Asterales</taxon>
        <taxon>Asteraceae</taxon>
        <taxon>Cichorioideae</taxon>
        <taxon>Cichorieae</taxon>
        <taxon>Cichoriinae</taxon>
        <taxon>Cichorium</taxon>
    </lineage>
</organism>
<proteinExistence type="predicted"/>